<dbReference type="AlphaFoldDB" id="D9SNJ6"/>
<accession>D9SNJ6</accession>
<sequence>MKDIFIVLTGTNTIFSRAIKIYTGKAYSHSSISLDINLDSMFSMSRKYNRNPFIGVFKKEEFGQGVFNKCPNCPMMVARLPVTDKQYDAISYELLKLYTGNIDYNIMGILFRLINREYENEGKFFCSEMIAYLLYKTDIYKFDKPLNFVEPMDLLNIPSLEIIFEGMLCEYSNYINPSQVIDGRIYG</sequence>
<dbReference type="InterPro" id="IPR038765">
    <property type="entry name" value="Papain-like_cys_pep_sf"/>
</dbReference>
<dbReference type="eggNOG" id="ENOG5031Z3H">
    <property type="taxonomic scope" value="Bacteria"/>
</dbReference>
<evidence type="ECO:0000313" key="2">
    <source>
        <dbReference type="Proteomes" id="UP000002730"/>
    </source>
</evidence>
<reference evidence="1 2" key="1">
    <citation type="submission" date="2010-08" db="EMBL/GenBank/DDBJ databases">
        <title>Complete sequence of Clostridium cellulovorans 743B.</title>
        <authorList>
            <consortium name="US DOE Joint Genome Institute"/>
            <person name="Lucas S."/>
            <person name="Copeland A."/>
            <person name="Lapidus A."/>
            <person name="Cheng J.-F."/>
            <person name="Bruce D."/>
            <person name="Goodwin L."/>
            <person name="Pitluck S."/>
            <person name="Chertkov O."/>
            <person name="Detter J.C."/>
            <person name="Han C."/>
            <person name="Tapia R."/>
            <person name="Land M."/>
            <person name="Hauser L."/>
            <person name="Chang Y.-J."/>
            <person name="Jeffries C."/>
            <person name="Kyrpides N."/>
            <person name="Ivanova N."/>
            <person name="Mikhailova N."/>
            <person name="Hemme C.L."/>
            <person name="Woyke T."/>
        </authorList>
    </citation>
    <scope>NUCLEOTIDE SEQUENCE [LARGE SCALE GENOMIC DNA]</scope>
    <source>
        <strain evidence="2">ATCC 35296 / DSM 3052 / OCM 3 / 743B</strain>
    </source>
</reference>
<dbReference type="OrthoDB" id="1645744at2"/>
<dbReference type="KEGG" id="ccb:Clocel_4331"/>
<dbReference type="EMBL" id="CP002160">
    <property type="protein sequence ID" value="ADL53988.1"/>
    <property type="molecule type" value="Genomic_DNA"/>
</dbReference>
<dbReference type="Proteomes" id="UP000002730">
    <property type="component" value="Chromosome"/>
</dbReference>
<dbReference type="HOGENOM" id="CLU_100909_2_0_9"/>
<organism evidence="1 2">
    <name type="scientific">Clostridium cellulovorans (strain ATCC 35296 / DSM 3052 / OCM 3 / 743B)</name>
    <dbReference type="NCBI Taxonomy" id="573061"/>
    <lineage>
        <taxon>Bacteria</taxon>
        <taxon>Bacillati</taxon>
        <taxon>Bacillota</taxon>
        <taxon>Clostridia</taxon>
        <taxon>Eubacteriales</taxon>
        <taxon>Clostridiaceae</taxon>
        <taxon>Clostridium</taxon>
    </lineage>
</organism>
<evidence type="ECO:0000313" key="1">
    <source>
        <dbReference type="EMBL" id="ADL53988.1"/>
    </source>
</evidence>
<dbReference type="Gene3D" id="3.90.1720.10">
    <property type="entry name" value="endopeptidase domain like (from Nostoc punctiforme)"/>
    <property type="match status" value="1"/>
</dbReference>
<name>D9SNJ6_CLOC7</name>
<dbReference type="RefSeq" id="WP_010074346.1">
    <property type="nucleotide sequence ID" value="NC_014393.1"/>
</dbReference>
<dbReference type="SUPFAM" id="SSF54001">
    <property type="entry name" value="Cysteine proteinases"/>
    <property type="match status" value="1"/>
</dbReference>
<gene>
    <name evidence="1" type="ordered locus">Clocel_4331</name>
</gene>
<keyword evidence="2" id="KW-1185">Reference proteome</keyword>
<protein>
    <submittedName>
        <fullName evidence="1">Uncharacterized protein</fullName>
    </submittedName>
</protein>
<dbReference type="STRING" id="573061.Clocel_4331"/>
<proteinExistence type="predicted"/>